<reference evidence="1" key="1">
    <citation type="submission" date="2018-06" db="EMBL/GenBank/DDBJ databases">
        <authorList>
            <person name="Zhirakovskaya E."/>
        </authorList>
    </citation>
    <scope>NUCLEOTIDE SEQUENCE</scope>
</reference>
<gene>
    <name evidence="1" type="ORF">MNBD_GAMMA08-902</name>
</gene>
<dbReference type="SUPFAM" id="SSF56925">
    <property type="entry name" value="OMPA-like"/>
    <property type="match status" value="1"/>
</dbReference>
<protein>
    <recommendedName>
        <fullName evidence="2">Outer membrane protein beta-barrel domain-containing protein</fullName>
    </recommendedName>
</protein>
<proteinExistence type="predicted"/>
<dbReference type="InterPro" id="IPR011250">
    <property type="entry name" value="OMP/PagP_B-barrel"/>
</dbReference>
<organism evidence="1">
    <name type="scientific">hydrothermal vent metagenome</name>
    <dbReference type="NCBI Taxonomy" id="652676"/>
    <lineage>
        <taxon>unclassified sequences</taxon>
        <taxon>metagenomes</taxon>
        <taxon>ecological metagenomes</taxon>
    </lineage>
</organism>
<evidence type="ECO:0008006" key="2">
    <source>
        <dbReference type="Google" id="ProtNLM"/>
    </source>
</evidence>
<sequence>MKIRNSIIQTALILALFVSTKTHAESFFNNTIMGIAIINQSVDIEVSGVGQSVTTSESGTGLGVYLDKYYKGKYRFNGTLSYIPYDRFDIAQLMVSADYLMPFNEQISFFAGLAAGSALQKYSDAGVGDSALGLVYGAQLGGIIYINKNIMLESGYRFRPANIETQIEVTSQTSTINDMSELYFSILLMF</sequence>
<name>A0A3B0WTL4_9ZZZZ</name>
<dbReference type="Gene3D" id="2.40.160.20">
    <property type="match status" value="1"/>
</dbReference>
<dbReference type="EMBL" id="UOFH01000034">
    <property type="protein sequence ID" value="VAW58741.1"/>
    <property type="molecule type" value="Genomic_DNA"/>
</dbReference>
<dbReference type="AlphaFoldDB" id="A0A3B0WTL4"/>
<accession>A0A3B0WTL4</accession>
<evidence type="ECO:0000313" key="1">
    <source>
        <dbReference type="EMBL" id="VAW58741.1"/>
    </source>
</evidence>